<protein>
    <submittedName>
        <fullName evidence="3">Polyribonucleotide nucleotidyltransferase</fullName>
    </submittedName>
</protein>
<name>A0A9D1RVE5_9FIRM</name>
<sequence>MSTVIKHRAFPHYKTWSMELAGRPLTIEVGKVAELANAACMVKYGETTVMVAVTVSPRPRDGVDFFPLSVDFEEKLYAVGRIPGSFMRREGRPSLPA</sequence>
<comment type="caution">
    <text evidence="3">The sequence shown here is derived from an EMBL/GenBank/DDBJ whole genome shotgun (WGS) entry which is preliminary data.</text>
</comment>
<feature type="non-terminal residue" evidence="3">
    <location>
        <position position="97"/>
    </location>
</feature>
<dbReference type="GO" id="GO:0003723">
    <property type="term" value="F:RNA binding"/>
    <property type="evidence" value="ECO:0007669"/>
    <property type="project" value="UniProtKB-KW"/>
</dbReference>
<dbReference type="GO" id="GO:0004654">
    <property type="term" value="F:polyribonucleotide nucleotidyltransferase activity"/>
    <property type="evidence" value="ECO:0007669"/>
    <property type="project" value="InterPro"/>
</dbReference>
<dbReference type="GO" id="GO:0005829">
    <property type="term" value="C:cytosol"/>
    <property type="evidence" value="ECO:0007669"/>
    <property type="project" value="TreeGrafter"/>
</dbReference>
<dbReference type="AlphaFoldDB" id="A0A9D1RVE5"/>
<dbReference type="PANTHER" id="PTHR11252:SF0">
    <property type="entry name" value="POLYRIBONUCLEOTIDE NUCLEOTIDYLTRANSFERASE 1, MITOCHONDRIAL"/>
    <property type="match status" value="1"/>
</dbReference>
<evidence type="ECO:0000313" key="4">
    <source>
        <dbReference type="Proteomes" id="UP000824192"/>
    </source>
</evidence>
<proteinExistence type="predicted"/>
<keyword evidence="1" id="KW-0694">RNA-binding</keyword>
<evidence type="ECO:0000259" key="2">
    <source>
        <dbReference type="Pfam" id="PF01138"/>
    </source>
</evidence>
<dbReference type="SUPFAM" id="SSF54211">
    <property type="entry name" value="Ribosomal protein S5 domain 2-like"/>
    <property type="match status" value="1"/>
</dbReference>
<dbReference type="InterPro" id="IPR001247">
    <property type="entry name" value="ExoRNase_PH_dom1"/>
</dbReference>
<organism evidence="3 4">
    <name type="scientific">Candidatus Flavonifractor merdipullorum</name>
    <dbReference type="NCBI Taxonomy" id="2838590"/>
    <lineage>
        <taxon>Bacteria</taxon>
        <taxon>Bacillati</taxon>
        <taxon>Bacillota</taxon>
        <taxon>Clostridia</taxon>
        <taxon>Eubacteriales</taxon>
        <taxon>Oscillospiraceae</taxon>
        <taxon>Flavonifractor</taxon>
    </lineage>
</organism>
<dbReference type="Pfam" id="PF01138">
    <property type="entry name" value="RNase_PH"/>
    <property type="match status" value="1"/>
</dbReference>
<evidence type="ECO:0000313" key="3">
    <source>
        <dbReference type="EMBL" id="HIW94330.1"/>
    </source>
</evidence>
<feature type="domain" description="Exoribonuclease phosphorolytic" evidence="2">
    <location>
        <begin position="22"/>
        <end position="94"/>
    </location>
</feature>
<dbReference type="EMBL" id="DXGA01000155">
    <property type="protein sequence ID" value="HIW94330.1"/>
    <property type="molecule type" value="Genomic_DNA"/>
</dbReference>
<dbReference type="Proteomes" id="UP000824192">
    <property type="component" value="Unassembled WGS sequence"/>
</dbReference>
<dbReference type="InterPro" id="IPR012162">
    <property type="entry name" value="PNPase"/>
</dbReference>
<accession>A0A9D1RVE5</accession>
<dbReference type="GO" id="GO:0000175">
    <property type="term" value="F:3'-5'-RNA exonuclease activity"/>
    <property type="evidence" value="ECO:0007669"/>
    <property type="project" value="TreeGrafter"/>
</dbReference>
<dbReference type="InterPro" id="IPR020568">
    <property type="entry name" value="Ribosomal_Su5_D2-typ_SF"/>
</dbReference>
<dbReference type="InterPro" id="IPR027408">
    <property type="entry name" value="PNPase/RNase_PH_dom_sf"/>
</dbReference>
<dbReference type="Gene3D" id="3.30.230.70">
    <property type="entry name" value="GHMP Kinase, N-terminal domain"/>
    <property type="match status" value="1"/>
</dbReference>
<evidence type="ECO:0000256" key="1">
    <source>
        <dbReference type="ARBA" id="ARBA00022884"/>
    </source>
</evidence>
<dbReference type="PANTHER" id="PTHR11252">
    <property type="entry name" value="POLYRIBONUCLEOTIDE NUCLEOTIDYLTRANSFERASE"/>
    <property type="match status" value="1"/>
</dbReference>
<reference evidence="3" key="1">
    <citation type="journal article" date="2021" name="PeerJ">
        <title>Extensive microbial diversity within the chicken gut microbiome revealed by metagenomics and culture.</title>
        <authorList>
            <person name="Gilroy R."/>
            <person name="Ravi A."/>
            <person name="Getino M."/>
            <person name="Pursley I."/>
            <person name="Horton D.L."/>
            <person name="Alikhan N.F."/>
            <person name="Baker D."/>
            <person name="Gharbi K."/>
            <person name="Hall N."/>
            <person name="Watson M."/>
            <person name="Adriaenssens E.M."/>
            <person name="Foster-Nyarko E."/>
            <person name="Jarju S."/>
            <person name="Secka A."/>
            <person name="Antonio M."/>
            <person name="Oren A."/>
            <person name="Chaudhuri R.R."/>
            <person name="La Ragione R."/>
            <person name="Hildebrand F."/>
            <person name="Pallen M.J."/>
        </authorList>
    </citation>
    <scope>NUCLEOTIDE SEQUENCE</scope>
    <source>
        <strain evidence="3">ChiGjej6B6-1540</strain>
    </source>
</reference>
<dbReference type="GO" id="GO:0006402">
    <property type="term" value="P:mRNA catabolic process"/>
    <property type="evidence" value="ECO:0007669"/>
    <property type="project" value="InterPro"/>
</dbReference>
<gene>
    <name evidence="3" type="ORF">H9868_07300</name>
</gene>
<reference evidence="3" key="2">
    <citation type="submission" date="2021-04" db="EMBL/GenBank/DDBJ databases">
        <authorList>
            <person name="Gilroy R."/>
        </authorList>
    </citation>
    <scope>NUCLEOTIDE SEQUENCE</scope>
    <source>
        <strain evidence="3">ChiGjej6B6-1540</strain>
    </source>
</reference>